<accession>A0AAC8YQ41</accession>
<protein>
    <submittedName>
        <fullName evidence="2">Uncharacterized protein</fullName>
    </submittedName>
</protein>
<feature type="transmembrane region" description="Helical" evidence="1">
    <location>
        <begin position="36"/>
        <end position="54"/>
    </location>
</feature>
<dbReference type="EMBL" id="JACICB010000001">
    <property type="protein sequence ID" value="MBB3704065.1"/>
    <property type="molecule type" value="Genomic_DNA"/>
</dbReference>
<keyword evidence="1" id="KW-1133">Transmembrane helix</keyword>
<dbReference type="EMBL" id="CP015005">
    <property type="protein sequence ID" value="AMS41586.1"/>
    <property type="molecule type" value="Genomic_DNA"/>
</dbReference>
<evidence type="ECO:0000313" key="3">
    <source>
        <dbReference type="EMBL" id="MBB3704065.1"/>
    </source>
</evidence>
<keyword evidence="1" id="KW-0472">Membrane</keyword>
<dbReference type="Proteomes" id="UP000075755">
    <property type="component" value="Chromosome"/>
</dbReference>
<sequence>METDIAWQKELERRARIYEDIEAGGRFEGVMTTLDYAGMAALTLVLVVGFWIWGA</sequence>
<organism evidence="2 4">
    <name type="scientific">Aminobacter aminovorans</name>
    <name type="common">Chelatobacter heintzii</name>
    <dbReference type="NCBI Taxonomy" id="83263"/>
    <lineage>
        <taxon>Bacteria</taxon>
        <taxon>Pseudomonadati</taxon>
        <taxon>Pseudomonadota</taxon>
        <taxon>Alphaproteobacteria</taxon>
        <taxon>Hyphomicrobiales</taxon>
        <taxon>Phyllobacteriaceae</taxon>
        <taxon>Aminobacter</taxon>
    </lineage>
</organism>
<evidence type="ECO:0000313" key="5">
    <source>
        <dbReference type="Proteomes" id="UP000577697"/>
    </source>
</evidence>
<evidence type="ECO:0000256" key="1">
    <source>
        <dbReference type="SAM" id="Phobius"/>
    </source>
</evidence>
<dbReference type="Proteomes" id="UP000577697">
    <property type="component" value="Unassembled WGS sequence"/>
</dbReference>
<keyword evidence="5" id="KW-1185">Reference proteome</keyword>
<reference evidence="2 4" key="1">
    <citation type="submission" date="2016-03" db="EMBL/GenBank/DDBJ databases">
        <title>Complete genome of Aminobacter aminovorans KCTC 2477.</title>
        <authorList>
            <person name="Kim K.M."/>
        </authorList>
    </citation>
    <scope>NUCLEOTIDE SEQUENCE [LARGE SCALE GENOMIC DNA]</scope>
    <source>
        <strain evidence="2 4">KCTC 2477</strain>
    </source>
</reference>
<gene>
    <name evidence="2" type="ORF">AA2016_2661</name>
    <name evidence="3" type="ORF">FHS67_000359</name>
</gene>
<dbReference type="KEGG" id="aak:AA2016_2661"/>
<name>A0AAC8YQ41_AMIAI</name>
<evidence type="ECO:0000313" key="4">
    <source>
        <dbReference type="Proteomes" id="UP000075755"/>
    </source>
</evidence>
<evidence type="ECO:0000313" key="2">
    <source>
        <dbReference type="EMBL" id="AMS41586.1"/>
    </source>
</evidence>
<proteinExistence type="predicted"/>
<dbReference type="AlphaFoldDB" id="A0AAC8YQ41"/>
<reference evidence="3 5" key="2">
    <citation type="submission" date="2020-08" db="EMBL/GenBank/DDBJ databases">
        <title>Genomic Encyclopedia of Type Strains, Phase IV (KMG-IV): sequencing the most valuable type-strain genomes for metagenomic binning, comparative biology and taxonomic classification.</title>
        <authorList>
            <person name="Goeker M."/>
        </authorList>
    </citation>
    <scope>NUCLEOTIDE SEQUENCE [LARGE SCALE GENOMIC DNA]</scope>
    <source>
        <strain evidence="3 5">DSM 10368</strain>
    </source>
</reference>
<dbReference type="RefSeq" id="WP_154384946.1">
    <property type="nucleotide sequence ID" value="NZ_CP015005.1"/>
</dbReference>
<keyword evidence="1" id="KW-0812">Transmembrane</keyword>